<feature type="region of interest" description="Disordered" evidence="4">
    <location>
        <begin position="170"/>
        <end position="189"/>
    </location>
</feature>
<dbReference type="EC" id="1.8.4.12" evidence="1"/>
<name>A0A840V442_9BACT</name>
<dbReference type="GO" id="GO:0030091">
    <property type="term" value="P:protein repair"/>
    <property type="evidence" value="ECO:0007669"/>
    <property type="project" value="InterPro"/>
</dbReference>
<dbReference type="GO" id="GO:0005737">
    <property type="term" value="C:cytoplasm"/>
    <property type="evidence" value="ECO:0007669"/>
    <property type="project" value="TreeGrafter"/>
</dbReference>
<dbReference type="InterPro" id="IPR028427">
    <property type="entry name" value="Met_Sox_Rdtase_MsrB"/>
</dbReference>
<dbReference type="RefSeq" id="WP_246418064.1">
    <property type="nucleotide sequence ID" value="NZ_JACHFD010000011.1"/>
</dbReference>
<feature type="region of interest" description="Disordered" evidence="4">
    <location>
        <begin position="24"/>
        <end position="46"/>
    </location>
</feature>
<dbReference type="PROSITE" id="PS51257">
    <property type="entry name" value="PROKAR_LIPOPROTEIN"/>
    <property type="match status" value="1"/>
</dbReference>
<reference evidence="6 7" key="1">
    <citation type="submission" date="2020-08" db="EMBL/GenBank/DDBJ databases">
        <title>Genomic Encyclopedia of Type Strains, Phase IV (KMG-IV): sequencing the most valuable type-strain genomes for metagenomic binning, comparative biology and taxonomic classification.</title>
        <authorList>
            <person name="Goeker M."/>
        </authorList>
    </citation>
    <scope>NUCLEOTIDE SEQUENCE [LARGE SCALE GENOMIC DNA]</scope>
    <source>
        <strain evidence="6 7">YC6886</strain>
    </source>
</reference>
<evidence type="ECO:0000256" key="2">
    <source>
        <dbReference type="ARBA" id="ARBA00023002"/>
    </source>
</evidence>
<dbReference type="GO" id="GO:0033743">
    <property type="term" value="F:peptide-methionine (R)-S-oxide reductase activity"/>
    <property type="evidence" value="ECO:0007669"/>
    <property type="project" value="UniProtKB-EC"/>
</dbReference>
<dbReference type="PROSITE" id="PS51790">
    <property type="entry name" value="MSRB"/>
    <property type="match status" value="1"/>
</dbReference>
<keyword evidence="2 6" id="KW-0560">Oxidoreductase</keyword>
<organism evidence="6 7">
    <name type="scientific">Haloferula luteola</name>
    <dbReference type="NCBI Taxonomy" id="595692"/>
    <lineage>
        <taxon>Bacteria</taxon>
        <taxon>Pseudomonadati</taxon>
        <taxon>Verrucomicrobiota</taxon>
        <taxon>Verrucomicrobiia</taxon>
        <taxon>Verrucomicrobiales</taxon>
        <taxon>Verrucomicrobiaceae</taxon>
        <taxon>Haloferula</taxon>
    </lineage>
</organism>
<dbReference type="InterPro" id="IPR011057">
    <property type="entry name" value="Mss4-like_sf"/>
</dbReference>
<dbReference type="InterPro" id="IPR002579">
    <property type="entry name" value="Met_Sox_Rdtase_MsrB_dom"/>
</dbReference>
<feature type="domain" description="MsrB" evidence="5">
    <location>
        <begin position="44"/>
        <end position="170"/>
    </location>
</feature>
<dbReference type="GO" id="GO:0006979">
    <property type="term" value="P:response to oxidative stress"/>
    <property type="evidence" value="ECO:0007669"/>
    <property type="project" value="InterPro"/>
</dbReference>
<comment type="catalytic activity">
    <reaction evidence="3">
        <text>L-methionyl-[protein] + [thioredoxin]-disulfide + H2O = L-methionyl-(R)-S-oxide-[protein] + [thioredoxin]-dithiol</text>
        <dbReference type="Rhea" id="RHEA:24164"/>
        <dbReference type="Rhea" id="RHEA-COMP:10698"/>
        <dbReference type="Rhea" id="RHEA-COMP:10700"/>
        <dbReference type="Rhea" id="RHEA-COMP:12313"/>
        <dbReference type="Rhea" id="RHEA-COMP:12314"/>
        <dbReference type="ChEBI" id="CHEBI:15377"/>
        <dbReference type="ChEBI" id="CHEBI:16044"/>
        <dbReference type="ChEBI" id="CHEBI:29950"/>
        <dbReference type="ChEBI" id="CHEBI:45764"/>
        <dbReference type="ChEBI" id="CHEBI:50058"/>
        <dbReference type="EC" id="1.8.4.12"/>
    </reaction>
</comment>
<gene>
    <name evidence="6" type="ORF">HNR46_002546</name>
</gene>
<evidence type="ECO:0000259" key="5">
    <source>
        <dbReference type="PROSITE" id="PS51790"/>
    </source>
</evidence>
<evidence type="ECO:0000256" key="1">
    <source>
        <dbReference type="ARBA" id="ARBA00012499"/>
    </source>
</evidence>
<evidence type="ECO:0000313" key="7">
    <source>
        <dbReference type="Proteomes" id="UP000557717"/>
    </source>
</evidence>
<keyword evidence="7" id="KW-1185">Reference proteome</keyword>
<dbReference type="Proteomes" id="UP000557717">
    <property type="component" value="Unassembled WGS sequence"/>
</dbReference>
<dbReference type="PANTHER" id="PTHR10173">
    <property type="entry name" value="METHIONINE SULFOXIDE REDUCTASE"/>
    <property type="match status" value="1"/>
</dbReference>
<sequence length="189" mass="20732">MKAALPLILCLTLAACGDIDSKKTTMETSSSAPEPPAQSVEKTDAEWKEQLTPEQYQILRKAGTEAPNGEVYKEFKHQGAGTYYCAGCGAELFSSNEKFDSRCGWPSFYDPANAKNVKTSTDYKLGYPRTEVMCAVCGGHLGHVFKGEGFDTPTDQRYCINGTVLVFVPDEEKSEPKPEPSEEEPAKKD</sequence>
<accession>A0A840V442</accession>
<dbReference type="NCBIfam" id="TIGR00357">
    <property type="entry name" value="peptide-methionine (R)-S-oxide reductase MsrB"/>
    <property type="match status" value="1"/>
</dbReference>
<evidence type="ECO:0000256" key="3">
    <source>
        <dbReference type="ARBA" id="ARBA00048488"/>
    </source>
</evidence>
<comment type="caution">
    <text evidence="6">The sequence shown here is derived from an EMBL/GenBank/DDBJ whole genome shotgun (WGS) entry which is preliminary data.</text>
</comment>
<protein>
    <recommendedName>
        <fullName evidence="1">peptide-methionine (R)-S-oxide reductase</fullName>
        <ecNumber evidence="1">1.8.4.12</ecNumber>
    </recommendedName>
</protein>
<dbReference type="Pfam" id="PF01641">
    <property type="entry name" value="SelR"/>
    <property type="match status" value="1"/>
</dbReference>
<dbReference type="SUPFAM" id="SSF51316">
    <property type="entry name" value="Mss4-like"/>
    <property type="match status" value="1"/>
</dbReference>
<evidence type="ECO:0000313" key="6">
    <source>
        <dbReference type="EMBL" id="MBB5352303.1"/>
    </source>
</evidence>
<proteinExistence type="predicted"/>
<evidence type="ECO:0000256" key="4">
    <source>
        <dbReference type="SAM" id="MobiDB-lite"/>
    </source>
</evidence>
<dbReference type="Gene3D" id="2.170.150.20">
    <property type="entry name" value="Peptide methionine sulfoxide reductase"/>
    <property type="match status" value="1"/>
</dbReference>
<dbReference type="EMBL" id="JACHFD010000011">
    <property type="protein sequence ID" value="MBB5352303.1"/>
    <property type="molecule type" value="Genomic_DNA"/>
</dbReference>
<dbReference type="PANTHER" id="PTHR10173:SF52">
    <property type="entry name" value="METHIONINE-R-SULFOXIDE REDUCTASE B1"/>
    <property type="match status" value="1"/>
</dbReference>
<dbReference type="AlphaFoldDB" id="A0A840V442"/>